<gene>
    <name evidence="2" type="ORF">NZ47_11470</name>
</gene>
<dbReference type="Proteomes" id="UP000030993">
    <property type="component" value="Unassembled WGS sequence"/>
</dbReference>
<sequence>MQKNITEILHMQYVCYDDFPQLKEDRFTIYRKYFKEIINPDGSLTNNALVIDYYRAVCVICLTLVLFGAGAWSAPDAKLHTINNNDKDGKNPLNGFSDLTVRTTTQKNIKPKGDIIPLVDANKC</sequence>
<accession>A0A0B2JUE7</accession>
<evidence type="ECO:0000313" key="2">
    <source>
        <dbReference type="EMBL" id="KHM51274.1"/>
    </source>
</evidence>
<keyword evidence="3" id="KW-1185">Reference proteome</keyword>
<dbReference type="AlphaFoldDB" id="A0A0B2JUE7"/>
<evidence type="ECO:0000256" key="1">
    <source>
        <dbReference type="SAM" id="Phobius"/>
    </source>
</evidence>
<name>A0A0B2JUE7_9FIRM</name>
<dbReference type="EMBL" id="JSCE01000211">
    <property type="protein sequence ID" value="KHM51274.1"/>
    <property type="molecule type" value="Genomic_DNA"/>
</dbReference>
<keyword evidence="1" id="KW-0812">Transmembrane</keyword>
<dbReference type="RefSeq" id="WP_039210845.1">
    <property type="nucleotide sequence ID" value="NZ_JSCE01000211.1"/>
</dbReference>
<organism evidence="2 3">
    <name type="scientific">Anaerovibrio lipolyticus</name>
    <dbReference type="NCBI Taxonomy" id="82374"/>
    <lineage>
        <taxon>Bacteria</taxon>
        <taxon>Bacillati</taxon>
        <taxon>Bacillota</taxon>
        <taxon>Negativicutes</taxon>
        <taxon>Selenomonadales</taxon>
        <taxon>Selenomonadaceae</taxon>
        <taxon>Anaerovibrio</taxon>
    </lineage>
</organism>
<protein>
    <submittedName>
        <fullName evidence="2">Uncharacterized protein</fullName>
    </submittedName>
</protein>
<feature type="transmembrane region" description="Helical" evidence="1">
    <location>
        <begin position="53"/>
        <end position="74"/>
    </location>
</feature>
<proteinExistence type="predicted"/>
<evidence type="ECO:0000313" key="3">
    <source>
        <dbReference type="Proteomes" id="UP000030993"/>
    </source>
</evidence>
<reference evidence="2 3" key="1">
    <citation type="journal article" date="2013" name="PLoS ONE">
        <title>Identification and characterization of three novel lipases belonging to families II and V from Anaerovibrio lipolyticus 5ST.</title>
        <authorList>
            <person name="Prive F."/>
            <person name="Kaderbhai N.N."/>
            <person name="Girdwood S."/>
            <person name="Worgan H.J."/>
            <person name="Pinloche E."/>
            <person name="Scollan N.D."/>
            <person name="Huws S.A."/>
            <person name="Newbold C.J."/>
        </authorList>
    </citation>
    <scope>NUCLEOTIDE SEQUENCE [LARGE SCALE GENOMIC DNA]</scope>
    <source>
        <strain evidence="2 3">5S</strain>
    </source>
</reference>
<keyword evidence="1" id="KW-0472">Membrane</keyword>
<keyword evidence="1" id="KW-1133">Transmembrane helix</keyword>
<comment type="caution">
    <text evidence="2">The sequence shown here is derived from an EMBL/GenBank/DDBJ whole genome shotgun (WGS) entry which is preliminary data.</text>
</comment>